<accession>A0ABQ8NP85</accession>
<evidence type="ECO:0000313" key="4">
    <source>
        <dbReference type="Proteomes" id="UP001059893"/>
    </source>
</evidence>
<protein>
    <submittedName>
        <fullName evidence="3">Uncharacterized protein</fullName>
    </submittedName>
</protein>
<feature type="transmembrane region" description="Helical" evidence="2">
    <location>
        <begin position="73"/>
        <end position="95"/>
    </location>
</feature>
<feature type="compositionally biased region" description="Low complexity" evidence="1">
    <location>
        <begin position="34"/>
        <end position="55"/>
    </location>
</feature>
<evidence type="ECO:0000313" key="3">
    <source>
        <dbReference type="EMBL" id="KAI6300063.1"/>
    </source>
</evidence>
<reference evidence="3" key="1">
    <citation type="submission" date="2021-01" db="EMBL/GenBank/DDBJ databases">
        <title>Deciphering the adaptive evolutionary patterns associated with biogeogrpahic diversity in the finger millet blast pathogen Magnaporthe oryzae in Eastern Africa.</title>
        <authorList>
            <person name="Onyema G."/>
            <person name="Shittu T.A."/>
            <person name="Dodsworth S."/>
            <person name="Devilliers S."/>
            <person name="Muthumeenakshi S."/>
            <person name="Sreenivasaprasad S."/>
        </authorList>
    </citation>
    <scope>NUCLEOTIDE SEQUENCE</scope>
    <source>
        <strain evidence="3">D15/s37</strain>
    </source>
</reference>
<name>A0ABQ8NP85_PYRGI</name>
<comment type="caution">
    <text evidence="3">The sequence shown here is derived from an EMBL/GenBank/DDBJ whole genome shotgun (WGS) entry which is preliminary data.</text>
</comment>
<evidence type="ECO:0000256" key="1">
    <source>
        <dbReference type="SAM" id="MobiDB-lite"/>
    </source>
</evidence>
<keyword evidence="2" id="KW-1133">Transmembrane helix</keyword>
<dbReference type="EMBL" id="JABSND010000058">
    <property type="protein sequence ID" value="KAI6300063.1"/>
    <property type="molecule type" value="Genomic_DNA"/>
</dbReference>
<dbReference type="Proteomes" id="UP001059893">
    <property type="component" value="Unassembled WGS sequence"/>
</dbReference>
<organism evidence="3 4">
    <name type="scientific">Pyricularia grisea</name>
    <name type="common">Crabgrass-specific blast fungus</name>
    <name type="synonym">Magnaporthe grisea</name>
    <dbReference type="NCBI Taxonomy" id="148305"/>
    <lineage>
        <taxon>Eukaryota</taxon>
        <taxon>Fungi</taxon>
        <taxon>Dikarya</taxon>
        <taxon>Ascomycota</taxon>
        <taxon>Pezizomycotina</taxon>
        <taxon>Sordariomycetes</taxon>
        <taxon>Sordariomycetidae</taxon>
        <taxon>Magnaporthales</taxon>
        <taxon>Pyriculariaceae</taxon>
        <taxon>Pyricularia</taxon>
    </lineage>
</organism>
<proteinExistence type="predicted"/>
<feature type="region of interest" description="Disordered" evidence="1">
    <location>
        <begin position="17"/>
        <end position="64"/>
    </location>
</feature>
<gene>
    <name evidence="3" type="ORF">MCOR33_004174</name>
</gene>
<keyword evidence="4" id="KW-1185">Reference proteome</keyword>
<sequence length="413" mass="43489">MPRTVLCAAHILPRTVLPLPGQSSQGPSTGAAAGSPQNGTSSTGSTTTATSPAGNAQTTEIAHPPPGVNVEGAVGIAMGCLVAGILIGLAAMILFHRRRTYGTRRRAPEAPVARQLPVQAQTPQKLLPWHKDMFELGPFLLDSSSDKDIAGMLDEAGQLIEQHVENNYHAKPVSTSPHELTKALQGLGVEGVDGKGSSVSAATLTSLALESGTRRLALRHLLSLVIFSSMDLDRIRRQKIPGHPPSILPAPMVAFVQAQPGPGLYENREATARAATQWRVLAAYLMNGKRCDRTALEADPEALKAQAAALAQALDAVLAPFARPGQVENLVAVILESARLGYVLVSQPNDWRFEHSRSGGGSSSGGGNENGKKVDAGGLELVVCAGLSRVSCGDQGNLRLRRVRVPVVERIED</sequence>
<keyword evidence="2" id="KW-0812">Transmembrane</keyword>
<keyword evidence="2" id="KW-0472">Membrane</keyword>
<evidence type="ECO:0000256" key="2">
    <source>
        <dbReference type="SAM" id="Phobius"/>
    </source>
</evidence>